<dbReference type="Proteomes" id="UP001155128">
    <property type="component" value="Unassembled WGS sequence"/>
</dbReference>
<dbReference type="GO" id="GO:0005829">
    <property type="term" value="C:cytosol"/>
    <property type="evidence" value="ECO:0007669"/>
    <property type="project" value="TreeGrafter"/>
</dbReference>
<evidence type="ECO:0000256" key="2">
    <source>
        <dbReference type="ARBA" id="ARBA00022777"/>
    </source>
</evidence>
<sequence>MSERHWLIIDTSASEGIRFSKVAPSDRPQLGPVHTVATEGQPTFTDVLQTYARQTGESLSNLEPLLCIAGAASGEMISLVRSNWTITRGGLSSLFGCRVRVINDVVARAWGVQSGLARVNSLRGSKPQPDFKSPGRMAMLFVGGGVGAAIVDIDREGYQRVLETESGHMDFAATTERELKVADAVKSTHSHVSWEQMLTLTRDDPAWNACPEMRDLERDKAMGEMLGRYITNLIHAHGAWNGVMLTGPRVASMTGGAAKIAFDGAFTHRRQFQRLMMQTPVWTVDQAESVLNGGAALMAVRSKEGTTRLAA</sequence>
<evidence type="ECO:0000313" key="4">
    <source>
        <dbReference type="EMBL" id="MCM8557528.1"/>
    </source>
</evidence>
<dbReference type="PANTHER" id="PTHR47690:SF1">
    <property type="entry name" value="GLUCOKINASE"/>
    <property type="match status" value="1"/>
</dbReference>
<proteinExistence type="inferred from homology"/>
<protein>
    <submittedName>
        <fullName evidence="4">Glucokinase</fullName>
    </submittedName>
</protein>
<organism evidence="4 5">
    <name type="scientific">Sphingomicrobium sediminis</name>
    <dbReference type="NCBI Taxonomy" id="2950949"/>
    <lineage>
        <taxon>Bacteria</taxon>
        <taxon>Pseudomonadati</taxon>
        <taxon>Pseudomonadota</taxon>
        <taxon>Alphaproteobacteria</taxon>
        <taxon>Sphingomonadales</taxon>
        <taxon>Sphingomonadaceae</taxon>
        <taxon>Sphingomicrobium</taxon>
    </lineage>
</organism>
<dbReference type="InterPro" id="IPR003836">
    <property type="entry name" value="Glucokinase"/>
</dbReference>
<keyword evidence="5" id="KW-1185">Reference proteome</keyword>
<evidence type="ECO:0000256" key="3">
    <source>
        <dbReference type="RuleBase" id="RU004046"/>
    </source>
</evidence>
<dbReference type="GO" id="GO:0006096">
    <property type="term" value="P:glycolytic process"/>
    <property type="evidence" value="ECO:0007669"/>
    <property type="project" value="InterPro"/>
</dbReference>
<dbReference type="Pfam" id="PF02685">
    <property type="entry name" value="Glucokinase"/>
    <property type="match status" value="2"/>
</dbReference>
<accession>A0A9X2J1R4</accession>
<dbReference type="GO" id="GO:0005524">
    <property type="term" value="F:ATP binding"/>
    <property type="evidence" value="ECO:0007669"/>
    <property type="project" value="InterPro"/>
</dbReference>
<reference evidence="4" key="1">
    <citation type="submission" date="2022-06" db="EMBL/GenBank/DDBJ databases">
        <title>Sphingomicrobium sedimins sp. nov., a marine bacterium isolated from tidal flat.</title>
        <authorList>
            <person name="Kim C.-H."/>
            <person name="Yoo Y."/>
            <person name="Kim J.-J."/>
        </authorList>
    </citation>
    <scope>NUCLEOTIDE SEQUENCE</scope>
    <source>
        <strain evidence="4">GRR-S6-50</strain>
    </source>
</reference>
<gene>
    <name evidence="4" type="ORF">NDO55_06815</name>
</gene>
<dbReference type="InterPro" id="IPR050201">
    <property type="entry name" value="Bacterial_glucokinase"/>
</dbReference>
<dbReference type="SUPFAM" id="SSF53067">
    <property type="entry name" value="Actin-like ATPase domain"/>
    <property type="match status" value="1"/>
</dbReference>
<dbReference type="GO" id="GO:0005536">
    <property type="term" value="F:D-glucose binding"/>
    <property type="evidence" value="ECO:0007669"/>
    <property type="project" value="InterPro"/>
</dbReference>
<comment type="caution">
    <text evidence="4">The sequence shown here is derived from an EMBL/GenBank/DDBJ whole genome shotgun (WGS) entry which is preliminary data.</text>
</comment>
<evidence type="ECO:0000313" key="5">
    <source>
        <dbReference type="Proteomes" id="UP001155128"/>
    </source>
</evidence>
<dbReference type="PANTHER" id="PTHR47690">
    <property type="entry name" value="GLUCOKINASE"/>
    <property type="match status" value="1"/>
</dbReference>
<dbReference type="AlphaFoldDB" id="A0A9X2J1R4"/>
<dbReference type="EMBL" id="JAMSHT010000001">
    <property type="protein sequence ID" value="MCM8557528.1"/>
    <property type="molecule type" value="Genomic_DNA"/>
</dbReference>
<keyword evidence="1" id="KW-0808">Transferase</keyword>
<evidence type="ECO:0000256" key="1">
    <source>
        <dbReference type="ARBA" id="ARBA00022679"/>
    </source>
</evidence>
<dbReference type="InterPro" id="IPR043129">
    <property type="entry name" value="ATPase_NBD"/>
</dbReference>
<comment type="similarity">
    <text evidence="3">Belongs to the bacterial glucokinase family.</text>
</comment>
<dbReference type="GO" id="GO:0004340">
    <property type="term" value="F:glucokinase activity"/>
    <property type="evidence" value="ECO:0007669"/>
    <property type="project" value="InterPro"/>
</dbReference>
<dbReference type="RefSeq" id="WP_252113661.1">
    <property type="nucleotide sequence ID" value="NZ_JAMSHT010000001.1"/>
</dbReference>
<name>A0A9X2J1R4_9SPHN</name>
<keyword evidence="2" id="KW-0418">Kinase</keyword>
<dbReference type="Gene3D" id="3.40.367.20">
    <property type="match status" value="1"/>
</dbReference>